<dbReference type="InterPro" id="IPR010921">
    <property type="entry name" value="Trp_repressor/repl_initiator"/>
</dbReference>
<name>A0A939P9M3_9ACTN</name>
<evidence type="ECO:0000313" key="2">
    <source>
        <dbReference type="Proteomes" id="UP000669179"/>
    </source>
</evidence>
<sequence length="50" mass="5053">MSEVAVRYGGSKQAVYTWRAKHAAGGIDALREAAAHQPDPGTGRGGGSGV</sequence>
<dbReference type="EMBL" id="JAGEOJ010000001">
    <property type="protein sequence ID" value="MBO2445893.1"/>
    <property type="molecule type" value="Genomic_DNA"/>
</dbReference>
<gene>
    <name evidence="1" type="ORF">J4573_02215</name>
</gene>
<evidence type="ECO:0000313" key="1">
    <source>
        <dbReference type="EMBL" id="MBO2445893.1"/>
    </source>
</evidence>
<protein>
    <recommendedName>
        <fullName evidence="3">Helix-turn-helix domain-containing protein</fullName>
    </recommendedName>
</protein>
<dbReference type="AlphaFoldDB" id="A0A939P9M3"/>
<dbReference type="SUPFAM" id="SSF48295">
    <property type="entry name" value="TrpR-like"/>
    <property type="match status" value="1"/>
</dbReference>
<comment type="caution">
    <text evidence="1">The sequence shown here is derived from an EMBL/GenBank/DDBJ whole genome shotgun (WGS) entry which is preliminary data.</text>
</comment>
<dbReference type="GO" id="GO:0043565">
    <property type="term" value="F:sequence-specific DNA binding"/>
    <property type="evidence" value="ECO:0007669"/>
    <property type="project" value="InterPro"/>
</dbReference>
<accession>A0A939P9M3</accession>
<dbReference type="Proteomes" id="UP000669179">
    <property type="component" value="Unassembled WGS sequence"/>
</dbReference>
<dbReference type="RefSeq" id="WP_208253475.1">
    <property type="nucleotide sequence ID" value="NZ_JAGEOJ010000001.1"/>
</dbReference>
<organism evidence="1 2">
    <name type="scientific">Actinomadura barringtoniae</name>
    <dbReference type="NCBI Taxonomy" id="1427535"/>
    <lineage>
        <taxon>Bacteria</taxon>
        <taxon>Bacillati</taxon>
        <taxon>Actinomycetota</taxon>
        <taxon>Actinomycetes</taxon>
        <taxon>Streptosporangiales</taxon>
        <taxon>Thermomonosporaceae</taxon>
        <taxon>Actinomadura</taxon>
    </lineage>
</organism>
<evidence type="ECO:0008006" key="3">
    <source>
        <dbReference type="Google" id="ProtNLM"/>
    </source>
</evidence>
<proteinExistence type="predicted"/>
<reference evidence="1" key="1">
    <citation type="submission" date="2021-03" db="EMBL/GenBank/DDBJ databases">
        <authorList>
            <person name="Kanchanasin P."/>
            <person name="Saeng-In P."/>
            <person name="Phongsopitanun W."/>
            <person name="Yuki M."/>
            <person name="Kudo T."/>
            <person name="Ohkuma M."/>
            <person name="Tanasupawat S."/>
        </authorList>
    </citation>
    <scope>NUCLEOTIDE SEQUENCE</scope>
    <source>
        <strain evidence="1">GKU 128</strain>
    </source>
</reference>
<keyword evidence="2" id="KW-1185">Reference proteome</keyword>